<evidence type="ECO:0000313" key="2">
    <source>
        <dbReference type="EMBL" id="SER29400.1"/>
    </source>
</evidence>
<feature type="transmembrane region" description="Helical" evidence="1">
    <location>
        <begin position="6"/>
        <end position="27"/>
    </location>
</feature>
<sequence length="45" mass="5038">MLDALMATLLAAIIGGSAIGTLLWAYLRRRRGDYFLRNPDDWGVN</sequence>
<organism evidence="2 3">
    <name type="scientific">Faunimonas pinastri</name>
    <dbReference type="NCBI Taxonomy" id="1855383"/>
    <lineage>
        <taxon>Bacteria</taxon>
        <taxon>Pseudomonadati</taxon>
        <taxon>Pseudomonadota</taxon>
        <taxon>Alphaproteobacteria</taxon>
        <taxon>Hyphomicrobiales</taxon>
        <taxon>Afifellaceae</taxon>
        <taxon>Faunimonas</taxon>
    </lineage>
</organism>
<evidence type="ECO:0000256" key="1">
    <source>
        <dbReference type="SAM" id="Phobius"/>
    </source>
</evidence>
<dbReference type="EMBL" id="FOFG01000014">
    <property type="protein sequence ID" value="SER29400.1"/>
    <property type="molecule type" value="Genomic_DNA"/>
</dbReference>
<reference evidence="2 3" key="1">
    <citation type="submission" date="2016-10" db="EMBL/GenBank/DDBJ databases">
        <authorList>
            <person name="de Groot N.N."/>
        </authorList>
    </citation>
    <scope>NUCLEOTIDE SEQUENCE [LARGE SCALE GENOMIC DNA]</scope>
    <source>
        <strain evidence="2 3">A52C2</strain>
    </source>
</reference>
<keyword evidence="3" id="KW-1185">Reference proteome</keyword>
<evidence type="ECO:0000313" key="3">
    <source>
        <dbReference type="Proteomes" id="UP000199647"/>
    </source>
</evidence>
<keyword evidence="1" id="KW-0812">Transmembrane</keyword>
<proteinExistence type="predicted"/>
<gene>
    <name evidence="2" type="ORF">SAMN05216548_114129</name>
</gene>
<keyword evidence="1" id="KW-0472">Membrane</keyword>
<protein>
    <submittedName>
        <fullName evidence="2">Uncharacterized protein</fullName>
    </submittedName>
</protein>
<name>A0A1H9N080_9HYPH</name>
<dbReference type="Proteomes" id="UP000199647">
    <property type="component" value="Unassembled WGS sequence"/>
</dbReference>
<accession>A0A1H9N080</accession>
<dbReference type="AlphaFoldDB" id="A0A1H9N080"/>
<keyword evidence="1" id="KW-1133">Transmembrane helix</keyword>